<dbReference type="PANTHER" id="PTHR13156">
    <property type="entry name" value="NADH-UBIQUINONE OXIDOREDUCTASE 13 KD-A SUBUNIT"/>
    <property type="match status" value="1"/>
</dbReference>
<sequence length="169" mass="18649">MLRNLRLTSLTARPLSVARRLPTAASLHRRFLSSQPKESDTVSIEEGKVVVHESTKPITITDPQTASIEAAKQSPNHPTTWSRQQRPRTVAMDDPRFAQVDLLAQPRPMAAIDLIAEEPIRVVDGRKAVCDGGGGSLGHPKVYINLDQEDIPHACGYCGLRFQKAPHHH</sequence>
<dbReference type="Pfam" id="PF10276">
    <property type="entry name" value="zf-CHCC"/>
    <property type="match status" value="1"/>
</dbReference>
<evidence type="ECO:0000259" key="1">
    <source>
        <dbReference type="Pfam" id="PF10276"/>
    </source>
</evidence>
<dbReference type="GO" id="GO:0006120">
    <property type="term" value="P:mitochondrial electron transport, NADH to ubiquinone"/>
    <property type="evidence" value="ECO:0007669"/>
    <property type="project" value="TreeGrafter"/>
</dbReference>
<organism evidence="2 3">
    <name type="scientific">Tieghemiomyces parasiticus</name>
    <dbReference type="NCBI Taxonomy" id="78921"/>
    <lineage>
        <taxon>Eukaryota</taxon>
        <taxon>Fungi</taxon>
        <taxon>Fungi incertae sedis</taxon>
        <taxon>Zoopagomycota</taxon>
        <taxon>Kickxellomycotina</taxon>
        <taxon>Dimargaritomycetes</taxon>
        <taxon>Dimargaritales</taxon>
        <taxon>Dimargaritaceae</taxon>
        <taxon>Tieghemiomyces</taxon>
    </lineage>
</organism>
<keyword evidence="3" id="KW-1185">Reference proteome</keyword>
<evidence type="ECO:0000313" key="3">
    <source>
        <dbReference type="Proteomes" id="UP001150569"/>
    </source>
</evidence>
<dbReference type="OrthoDB" id="307899at2759"/>
<dbReference type="Gene3D" id="2.60.260.40">
    <property type="entry name" value="q5lls5 like domains"/>
    <property type="match status" value="1"/>
</dbReference>
<dbReference type="InterPro" id="IPR019401">
    <property type="entry name" value="Znf_CHCC"/>
</dbReference>
<evidence type="ECO:0000313" key="2">
    <source>
        <dbReference type="EMBL" id="KAJ1928438.1"/>
    </source>
</evidence>
<dbReference type="Proteomes" id="UP001150569">
    <property type="component" value="Unassembled WGS sequence"/>
</dbReference>
<dbReference type="GO" id="GO:0005739">
    <property type="term" value="C:mitochondrion"/>
    <property type="evidence" value="ECO:0007669"/>
    <property type="project" value="GOC"/>
</dbReference>
<dbReference type="AlphaFoldDB" id="A0A9W8ADF3"/>
<gene>
    <name evidence="2" type="ORF">IWQ60_002050</name>
</gene>
<dbReference type="EMBL" id="JANBPT010000073">
    <property type="protein sequence ID" value="KAJ1928438.1"/>
    <property type="molecule type" value="Genomic_DNA"/>
</dbReference>
<comment type="caution">
    <text evidence="2">The sequence shown here is derived from an EMBL/GenBank/DDBJ whole genome shotgun (WGS) entry which is preliminary data.</text>
</comment>
<protein>
    <recommendedName>
        <fullName evidence="1">Zinc finger CHCC-type domain-containing protein</fullName>
    </recommendedName>
</protein>
<accession>A0A9W8ADF3</accession>
<name>A0A9W8ADF3_9FUNG</name>
<feature type="domain" description="Zinc finger CHCC-type" evidence="1">
    <location>
        <begin position="125"/>
        <end position="162"/>
    </location>
</feature>
<proteinExistence type="predicted"/>
<reference evidence="2" key="1">
    <citation type="submission" date="2022-07" db="EMBL/GenBank/DDBJ databases">
        <title>Phylogenomic reconstructions and comparative analyses of Kickxellomycotina fungi.</title>
        <authorList>
            <person name="Reynolds N.K."/>
            <person name="Stajich J.E."/>
            <person name="Barry K."/>
            <person name="Grigoriev I.V."/>
            <person name="Crous P."/>
            <person name="Smith M.E."/>
        </authorList>
    </citation>
    <scope>NUCLEOTIDE SEQUENCE</scope>
    <source>
        <strain evidence="2">RSA 861</strain>
    </source>
</reference>
<dbReference type="PANTHER" id="PTHR13156:SF0">
    <property type="entry name" value="NADH DEHYDROGENASE [UBIQUINONE] IRON-SULFUR PROTEIN 6, MITOCHONDRIAL"/>
    <property type="match status" value="1"/>
</dbReference>